<feature type="region of interest" description="Disordered" evidence="1">
    <location>
        <begin position="1"/>
        <end position="40"/>
    </location>
</feature>
<comment type="caution">
    <text evidence="2">The sequence shown here is derived from an EMBL/GenBank/DDBJ whole genome shotgun (WGS) entry which is preliminary data.</text>
</comment>
<protein>
    <submittedName>
        <fullName evidence="2">Uncharacterized protein</fullName>
    </submittedName>
</protein>
<dbReference type="RefSeq" id="XP_037224581.1">
    <property type="nucleotide sequence ID" value="XM_037359486.1"/>
</dbReference>
<dbReference type="AlphaFoldDB" id="A0A8H6T7G8"/>
<evidence type="ECO:0000313" key="2">
    <source>
        <dbReference type="EMBL" id="KAF7312473.1"/>
    </source>
</evidence>
<sequence>MAYYESPFTAGAGPSNPATQLTNETTTATSTSTAQQRRPKDPSFLRALTGYSIPVHIAHDEAENCHTCRLQLVQGGERVVIDGYRPYRTINITSRYPTYEINRLYDLTVHRLFSGEIPYTFLMLGPRAGFLYPLDANGIFHFIVKDPPPGTPHTKFRRANERMRDDTVILRTVSGSGPPGFPDFYVRRTPDGRLSVWLKPTRREAKRRNYGNRGHELLVSYKPGGHWQLTQQMGFSEPPSGHWKPNLHDVLDRIHDADRHGPPPLRPGAQQDKQATISCSFSLQLFSRSPNPLPVTRHYPQTTMSSPFR</sequence>
<dbReference type="Proteomes" id="UP000636479">
    <property type="component" value="Unassembled WGS sequence"/>
</dbReference>
<feature type="compositionally biased region" description="Low complexity" evidence="1">
    <location>
        <begin position="18"/>
        <end position="36"/>
    </location>
</feature>
<keyword evidence="3" id="KW-1185">Reference proteome</keyword>
<proteinExistence type="predicted"/>
<name>A0A8H6T7G8_9AGAR</name>
<feature type="region of interest" description="Disordered" evidence="1">
    <location>
        <begin position="254"/>
        <end position="274"/>
    </location>
</feature>
<gene>
    <name evidence="2" type="ORF">MIND_00260900</name>
</gene>
<evidence type="ECO:0000256" key="1">
    <source>
        <dbReference type="SAM" id="MobiDB-lite"/>
    </source>
</evidence>
<dbReference type="GeneID" id="59342002"/>
<organism evidence="2 3">
    <name type="scientific">Mycena indigotica</name>
    <dbReference type="NCBI Taxonomy" id="2126181"/>
    <lineage>
        <taxon>Eukaryota</taxon>
        <taxon>Fungi</taxon>
        <taxon>Dikarya</taxon>
        <taxon>Basidiomycota</taxon>
        <taxon>Agaricomycotina</taxon>
        <taxon>Agaricomycetes</taxon>
        <taxon>Agaricomycetidae</taxon>
        <taxon>Agaricales</taxon>
        <taxon>Marasmiineae</taxon>
        <taxon>Mycenaceae</taxon>
        <taxon>Mycena</taxon>
    </lineage>
</organism>
<feature type="compositionally biased region" description="Polar residues" evidence="1">
    <location>
        <begin position="299"/>
        <end position="309"/>
    </location>
</feature>
<feature type="region of interest" description="Disordered" evidence="1">
    <location>
        <begin position="290"/>
        <end position="309"/>
    </location>
</feature>
<accession>A0A8H6T7G8</accession>
<reference evidence="2" key="1">
    <citation type="submission" date="2020-05" db="EMBL/GenBank/DDBJ databases">
        <title>Mycena genomes resolve the evolution of fungal bioluminescence.</title>
        <authorList>
            <person name="Tsai I.J."/>
        </authorList>
    </citation>
    <scope>NUCLEOTIDE SEQUENCE</scope>
    <source>
        <strain evidence="2">171206Taipei</strain>
    </source>
</reference>
<dbReference type="EMBL" id="JACAZF010000002">
    <property type="protein sequence ID" value="KAF7312473.1"/>
    <property type="molecule type" value="Genomic_DNA"/>
</dbReference>
<evidence type="ECO:0000313" key="3">
    <source>
        <dbReference type="Proteomes" id="UP000636479"/>
    </source>
</evidence>